<keyword evidence="7 9" id="KW-0539">Nucleus</keyword>
<organism evidence="11 12">
    <name type="scientific">Varroa destructor</name>
    <name type="common">Honeybee mite</name>
    <dbReference type="NCBI Taxonomy" id="109461"/>
    <lineage>
        <taxon>Eukaryota</taxon>
        <taxon>Metazoa</taxon>
        <taxon>Ecdysozoa</taxon>
        <taxon>Arthropoda</taxon>
        <taxon>Chelicerata</taxon>
        <taxon>Arachnida</taxon>
        <taxon>Acari</taxon>
        <taxon>Parasitiformes</taxon>
        <taxon>Mesostigmata</taxon>
        <taxon>Gamasina</taxon>
        <taxon>Dermanyssoidea</taxon>
        <taxon>Varroidae</taxon>
        <taxon>Varroa</taxon>
    </lineage>
</organism>
<comment type="similarity">
    <text evidence="2 9">Belongs to the Mediator complex subunit 11 family.</text>
</comment>
<evidence type="ECO:0000256" key="1">
    <source>
        <dbReference type="ARBA" id="ARBA00004123"/>
    </source>
</evidence>
<evidence type="ECO:0000256" key="9">
    <source>
        <dbReference type="RuleBase" id="RU364147"/>
    </source>
</evidence>
<name>A0A7M7K693_VARDE</name>
<feature type="compositionally biased region" description="Gly residues" evidence="10">
    <location>
        <begin position="177"/>
        <end position="213"/>
    </location>
</feature>
<comment type="subcellular location">
    <subcellularLocation>
        <location evidence="1 9">Nucleus</location>
    </subcellularLocation>
</comment>
<feature type="region of interest" description="Disordered" evidence="10">
    <location>
        <begin position="1"/>
        <end position="22"/>
    </location>
</feature>
<dbReference type="OMA" id="GMKPMEG"/>
<keyword evidence="5 9" id="KW-0010">Activator</keyword>
<comment type="function">
    <text evidence="9">Component of the Mediator complex, a coactivator involved in the regulated transcription of nearly all RNA polymerase II-dependent genes. Mediator functions as a bridge to convey information from gene-specific regulatory proteins to the basal RNA polymerase II transcription machinery. Mediator is recruited to promoters by direct interactions with regulatory proteins and serves as a scaffold for the assembly of a functional pre-initiation complex with RNA polymerase II and the general transcription factors.</text>
</comment>
<evidence type="ECO:0000256" key="6">
    <source>
        <dbReference type="ARBA" id="ARBA00023163"/>
    </source>
</evidence>
<dbReference type="Pfam" id="PF10280">
    <property type="entry name" value="Med11"/>
    <property type="match status" value="1"/>
</dbReference>
<dbReference type="OrthoDB" id="5418434at2759"/>
<proteinExistence type="inferred from homology"/>
<dbReference type="FunFam" id="1.10.287.3490:FF:000001">
    <property type="entry name" value="Mediator of RNA polymerase II transcription subunit 11"/>
    <property type="match status" value="1"/>
</dbReference>
<gene>
    <name evidence="9" type="primary">MED11</name>
</gene>
<feature type="compositionally biased region" description="Low complexity" evidence="10">
    <location>
        <begin position="164"/>
        <end position="176"/>
    </location>
</feature>
<feature type="compositionally biased region" description="Polar residues" evidence="10">
    <location>
        <begin position="8"/>
        <end position="22"/>
    </location>
</feature>
<protein>
    <recommendedName>
        <fullName evidence="3 9">Mediator of RNA polymerase II transcription subunit 11</fullName>
    </recommendedName>
    <alternativeName>
        <fullName evidence="8 9">Mediator complex subunit 11</fullName>
    </alternativeName>
</protein>
<keyword evidence="12" id="KW-1185">Reference proteome</keyword>
<evidence type="ECO:0000256" key="3">
    <source>
        <dbReference type="ARBA" id="ARBA00019621"/>
    </source>
</evidence>
<evidence type="ECO:0000313" key="12">
    <source>
        <dbReference type="Proteomes" id="UP000594260"/>
    </source>
</evidence>
<dbReference type="GO" id="GO:0003712">
    <property type="term" value="F:transcription coregulator activity"/>
    <property type="evidence" value="ECO:0007669"/>
    <property type="project" value="InterPro"/>
</dbReference>
<dbReference type="PANTHER" id="PTHR22890">
    <property type="entry name" value="MEDIATOR OF RNA POLYMERASE II TRANSCRIPTION SUBUNIT 11"/>
    <property type="match status" value="1"/>
</dbReference>
<evidence type="ECO:0000256" key="2">
    <source>
        <dbReference type="ARBA" id="ARBA00008186"/>
    </source>
</evidence>
<reference evidence="11" key="1">
    <citation type="submission" date="2021-01" db="UniProtKB">
        <authorList>
            <consortium name="EnsemblMetazoa"/>
        </authorList>
    </citation>
    <scope>IDENTIFICATION</scope>
</reference>
<feature type="region of interest" description="Disordered" evidence="10">
    <location>
        <begin position="136"/>
        <end position="265"/>
    </location>
</feature>
<evidence type="ECO:0000256" key="7">
    <source>
        <dbReference type="ARBA" id="ARBA00023242"/>
    </source>
</evidence>
<sequence>MVPLGDATATSAPQPAGKMNSSQNLKIKLKELDDIEKEVAGALQSAGLALVELGKEKPSMKQVESNASNFIKTLQGVENGLSKHIIYLTQVSTVQPHEGSSYAAQKVFHMALHRLEHARSRMNELERLRQTHLQQDAQHNPPMPPQMAGGQQGQQQGPMGGQAMGAQSQMGGSQSSMGGGQGPQGMGGMQSPMGGSGIGQIGQSPGGPLGGSMQGSQMGMSPSQGQMGGPMNQQGTIMGQQGQMGGLGGGQMSGMGPMSQQNSMGQGVPIGHDQYGGSGIMGNAPGQMGMRPPGPGGMMGQQPPMGGMAGIGGIGGQMGPQGL</sequence>
<evidence type="ECO:0000313" key="11">
    <source>
        <dbReference type="EnsemblMetazoa" id="XP_022661265"/>
    </source>
</evidence>
<dbReference type="Gene3D" id="1.10.287.3490">
    <property type="match status" value="1"/>
</dbReference>
<dbReference type="AlphaFoldDB" id="A0A7M7K693"/>
<feature type="compositionally biased region" description="Low complexity" evidence="10">
    <location>
        <begin position="146"/>
        <end position="157"/>
    </location>
</feature>
<dbReference type="InParanoid" id="A0A7M7K693"/>
<evidence type="ECO:0000256" key="8">
    <source>
        <dbReference type="ARBA" id="ARBA00032011"/>
    </source>
</evidence>
<dbReference type="GO" id="GO:0006357">
    <property type="term" value="P:regulation of transcription by RNA polymerase II"/>
    <property type="evidence" value="ECO:0007669"/>
    <property type="project" value="InterPro"/>
</dbReference>
<keyword evidence="4 9" id="KW-0805">Transcription regulation</keyword>
<dbReference type="EnsemblMetazoa" id="XM_022805530">
    <property type="protein sequence ID" value="XP_022661265"/>
    <property type="gene ID" value="LOC111250375"/>
</dbReference>
<dbReference type="GO" id="GO:0016592">
    <property type="term" value="C:mediator complex"/>
    <property type="evidence" value="ECO:0007669"/>
    <property type="project" value="InterPro"/>
</dbReference>
<keyword evidence="6 9" id="KW-0804">Transcription</keyword>
<feature type="compositionally biased region" description="Low complexity" evidence="10">
    <location>
        <begin position="214"/>
        <end position="241"/>
    </location>
</feature>
<evidence type="ECO:0000256" key="5">
    <source>
        <dbReference type="ARBA" id="ARBA00023159"/>
    </source>
</evidence>
<feature type="compositionally biased region" description="Gly residues" evidence="10">
    <location>
        <begin position="242"/>
        <end position="253"/>
    </location>
</feature>
<accession>A0A7M7K693</accession>
<evidence type="ECO:0000256" key="10">
    <source>
        <dbReference type="SAM" id="MobiDB-lite"/>
    </source>
</evidence>
<dbReference type="InterPro" id="IPR019404">
    <property type="entry name" value="Mediator_Med11"/>
</dbReference>
<dbReference type="Proteomes" id="UP000594260">
    <property type="component" value="Unplaced"/>
</dbReference>
<comment type="subunit">
    <text evidence="9">Component of the Mediator complex.</text>
</comment>
<feature type="compositionally biased region" description="Low complexity" evidence="10">
    <location>
        <begin position="254"/>
        <end position="265"/>
    </location>
</feature>
<evidence type="ECO:0000256" key="4">
    <source>
        <dbReference type="ARBA" id="ARBA00023015"/>
    </source>
</evidence>